<dbReference type="EMBL" id="FLUQ01000001">
    <property type="protein sequence ID" value="SBW01339.1"/>
    <property type="molecule type" value="Genomic_DNA"/>
</dbReference>
<dbReference type="Gene3D" id="3.40.50.720">
    <property type="entry name" value="NAD(P)-binding Rossmann-like Domain"/>
    <property type="match status" value="1"/>
</dbReference>
<dbReference type="PROSITE" id="PS51201">
    <property type="entry name" value="RCK_N"/>
    <property type="match status" value="1"/>
</dbReference>
<dbReference type="GO" id="GO:0008324">
    <property type="term" value="F:monoatomic cation transmembrane transporter activity"/>
    <property type="evidence" value="ECO:0007669"/>
    <property type="project" value="InterPro"/>
</dbReference>
<name>A0A212JPH9_9DELT</name>
<dbReference type="SUPFAM" id="SSF116726">
    <property type="entry name" value="TrkA C-terminal domain-like"/>
    <property type="match status" value="1"/>
</dbReference>
<dbReference type="InterPro" id="IPR006037">
    <property type="entry name" value="RCK_C"/>
</dbReference>
<dbReference type="PANTHER" id="PTHR43833:SF7">
    <property type="entry name" value="KTR SYSTEM POTASSIUM UPTAKE PROTEIN C"/>
    <property type="match status" value="1"/>
</dbReference>
<sequence>MRAKLEVGVVGLGKFGLQFGSTLAELGHKVIGVDQDPERVRAARETLSQVYEANAADKTALTQLRFQDLDVVAVAVGDSMETSILVTLNVQELGIRDIIVKAVSPAHVKVLQRLGVKKVVHPEVDVAILTAYRLHSPGILDFLPIGSGVLVQELVVEAWEGKTLVDLNVRDTYGVLIAAVQGRGETEYRFVPNPRKQFAKGDKLLVIGRQQDVAALKP</sequence>
<dbReference type="AlphaFoldDB" id="A0A212JPH9"/>
<dbReference type="Pfam" id="PF02254">
    <property type="entry name" value="TrkA_N"/>
    <property type="match status" value="1"/>
</dbReference>
<accession>A0A212JPH9</accession>
<dbReference type="InterPro" id="IPR050721">
    <property type="entry name" value="Trk_Ktr_HKT_K-transport"/>
</dbReference>
<gene>
    <name evidence="3" type="ORF">KL86DPRO_11946</name>
</gene>
<dbReference type="SUPFAM" id="SSF51735">
    <property type="entry name" value="NAD(P)-binding Rossmann-fold domains"/>
    <property type="match status" value="1"/>
</dbReference>
<dbReference type="PROSITE" id="PS51202">
    <property type="entry name" value="RCK_C"/>
    <property type="match status" value="1"/>
</dbReference>
<dbReference type="GO" id="GO:0006813">
    <property type="term" value="P:potassium ion transport"/>
    <property type="evidence" value="ECO:0007669"/>
    <property type="project" value="InterPro"/>
</dbReference>
<feature type="domain" description="RCK N-terminal" evidence="1">
    <location>
        <begin position="4"/>
        <end position="128"/>
    </location>
</feature>
<proteinExistence type="predicted"/>
<dbReference type="PANTHER" id="PTHR43833">
    <property type="entry name" value="POTASSIUM CHANNEL PROTEIN 2-RELATED-RELATED"/>
    <property type="match status" value="1"/>
</dbReference>
<protein>
    <submittedName>
        <fullName evidence="3">TrkA-N domain protein</fullName>
    </submittedName>
</protein>
<dbReference type="Gene3D" id="3.30.70.1450">
    <property type="entry name" value="Regulator of K+ conductance, C-terminal domain"/>
    <property type="match status" value="1"/>
</dbReference>
<feature type="domain" description="RCK C-terminal" evidence="2">
    <location>
        <begin position="137"/>
        <end position="218"/>
    </location>
</feature>
<organism evidence="3">
    <name type="scientific">uncultured delta proteobacterium</name>
    <dbReference type="NCBI Taxonomy" id="34034"/>
    <lineage>
        <taxon>Bacteria</taxon>
        <taxon>Deltaproteobacteria</taxon>
        <taxon>environmental samples</taxon>
    </lineage>
</organism>
<dbReference type="Pfam" id="PF02080">
    <property type="entry name" value="TrkA_C"/>
    <property type="match status" value="1"/>
</dbReference>
<evidence type="ECO:0000313" key="3">
    <source>
        <dbReference type="EMBL" id="SBW01339.1"/>
    </source>
</evidence>
<evidence type="ECO:0000259" key="1">
    <source>
        <dbReference type="PROSITE" id="PS51201"/>
    </source>
</evidence>
<dbReference type="InterPro" id="IPR036291">
    <property type="entry name" value="NAD(P)-bd_dom_sf"/>
</dbReference>
<dbReference type="InterPro" id="IPR003148">
    <property type="entry name" value="RCK_N"/>
</dbReference>
<reference evidence="3" key="1">
    <citation type="submission" date="2016-04" db="EMBL/GenBank/DDBJ databases">
        <authorList>
            <person name="Evans L.H."/>
            <person name="Alamgir A."/>
            <person name="Owens N."/>
            <person name="Weber N.D."/>
            <person name="Virtaneva K."/>
            <person name="Barbian K."/>
            <person name="Babar A."/>
            <person name="Rosenke K."/>
        </authorList>
    </citation>
    <scope>NUCLEOTIDE SEQUENCE</scope>
    <source>
        <strain evidence="3">86</strain>
    </source>
</reference>
<dbReference type="InterPro" id="IPR036721">
    <property type="entry name" value="RCK_C_sf"/>
</dbReference>
<evidence type="ECO:0000259" key="2">
    <source>
        <dbReference type="PROSITE" id="PS51202"/>
    </source>
</evidence>